<dbReference type="AlphaFoldDB" id="A0A3S5BJJ6"/>
<comment type="caution">
    <text evidence="1">The sequence shown here is derived from an EMBL/GenBank/DDBJ whole genome shotgun (WGS) entry which is preliminary data.</text>
</comment>
<sequence length="107" mass="12494">MVDSTSDENFYDSVFCWVRHLEMAEKEINAHLNHNATDDSKLHTDSNQCLVLLQRSLDPVWVLIANCLLEQGLFFEVQVSTSLVLISLNLGFLHFRTIFECFYYFEN</sequence>
<proteinExistence type="predicted"/>
<protein>
    <submittedName>
        <fullName evidence="1">Uncharacterized protein</fullName>
    </submittedName>
</protein>
<name>A0A3S5BJJ6_9PLAT</name>
<gene>
    <name evidence="1" type="ORF">PXEA_LOCUS20057</name>
</gene>
<organism evidence="1 2">
    <name type="scientific">Protopolystoma xenopodis</name>
    <dbReference type="NCBI Taxonomy" id="117903"/>
    <lineage>
        <taxon>Eukaryota</taxon>
        <taxon>Metazoa</taxon>
        <taxon>Spiralia</taxon>
        <taxon>Lophotrochozoa</taxon>
        <taxon>Platyhelminthes</taxon>
        <taxon>Monogenea</taxon>
        <taxon>Polyopisthocotylea</taxon>
        <taxon>Polystomatidea</taxon>
        <taxon>Polystomatidae</taxon>
        <taxon>Protopolystoma</taxon>
    </lineage>
</organism>
<keyword evidence="2" id="KW-1185">Reference proteome</keyword>
<dbReference type="Proteomes" id="UP000784294">
    <property type="component" value="Unassembled WGS sequence"/>
</dbReference>
<accession>A0A3S5BJJ6</accession>
<evidence type="ECO:0000313" key="1">
    <source>
        <dbReference type="EMBL" id="VEL26617.1"/>
    </source>
</evidence>
<reference evidence="1" key="1">
    <citation type="submission" date="2018-11" db="EMBL/GenBank/DDBJ databases">
        <authorList>
            <consortium name="Pathogen Informatics"/>
        </authorList>
    </citation>
    <scope>NUCLEOTIDE SEQUENCE</scope>
</reference>
<evidence type="ECO:0000313" key="2">
    <source>
        <dbReference type="Proteomes" id="UP000784294"/>
    </source>
</evidence>
<dbReference type="EMBL" id="CAAALY010081541">
    <property type="protein sequence ID" value="VEL26617.1"/>
    <property type="molecule type" value="Genomic_DNA"/>
</dbReference>